<dbReference type="NCBIfam" id="TIGR02293">
    <property type="entry name" value="TAS_TIGR02293"/>
    <property type="match status" value="1"/>
</dbReference>
<dbReference type="EMBL" id="CP051677">
    <property type="protein sequence ID" value="QJD79481.1"/>
    <property type="molecule type" value="Genomic_DNA"/>
</dbReference>
<evidence type="ECO:0000259" key="1">
    <source>
        <dbReference type="Pfam" id="PF09722"/>
    </source>
</evidence>
<accession>A0A7L5DPT5</accession>
<dbReference type="Pfam" id="PF20432">
    <property type="entry name" value="Xre-like-HTH"/>
    <property type="match status" value="1"/>
</dbReference>
<dbReference type="KEGG" id="srho:HH216_14500"/>
<gene>
    <name evidence="3" type="ORF">HH216_14500</name>
</gene>
<dbReference type="Pfam" id="PF09722">
    <property type="entry name" value="Xre_MbcA_ParS_C"/>
    <property type="match status" value="1"/>
</dbReference>
<dbReference type="Proteomes" id="UP000501128">
    <property type="component" value="Chromosome"/>
</dbReference>
<dbReference type="InterPro" id="IPR011979">
    <property type="entry name" value="Antitox_Xre"/>
</dbReference>
<name>A0A7L5DPT5_9BACT</name>
<evidence type="ECO:0000313" key="4">
    <source>
        <dbReference type="Proteomes" id="UP000501128"/>
    </source>
</evidence>
<dbReference type="InterPro" id="IPR024467">
    <property type="entry name" value="Xre/MbcA/ParS-like_toxin-bd"/>
</dbReference>
<dbReference type="RefSeq" id="WP_169551445.1">
    <property type="nucleotide sequence ID" value="NZ_CP051677.1"/>
</dbReference>
<feature type="domain" description="Antitoxin Xre-like helix-turn-helix" evidence="2">
    <location>
        <begin position="20"/>
        <end position="78"/>
    </location>
</feature>
<evidence type="ECO:0000313" key="3">
    <source>
        <dbReference type="EMBL" id="QJD79481.1"/>
    </source>
</evidence>
<sequence length="137" mass="15029">MTAPASLQSAGGNALTPLQLIDRSREGLVGTEAGQVASLLDVSDKEMARLLNQSVATFHRQARLGRLDPSTSERLLLLSQLAVYGASVFQDRGKFNRWLRRPLRLLENRSPLDLLDSSTGVRLVEDLLGRIDYGVLS</sequence>
<dbReference type="AlphaFoldDB" id="A0A7L5DPT5"/>
<dbReference type="InterPro" id="IPR046847">
    <property type="entry name" value="Xre-like_HTH"/>
</dbReference>
<organism evidence="3 4">
    <name type="scientific">Spirosoma rhododendri</name>
    <dbReference type="NCBI Taxonomy" id="2728024"/>
    <lineage>
        <taxon>Bacteria</taxon>
        <taxon>Pseudomonadati</taxon>
        <taxon>Bacteroidota</taxon>
        <taxon>Cytophagia</taxon>
        <taxon>Cytophagales</taxon>
        <taxon>Cytophagaceae</taxon>
        <taxon>Spirosoma</taxon>
    </lineage>
</organism>
<keyword evidence="4" id="KW-1185">Reference proteome</keyword>
<dbReference type="GO" id="GO:0003677">
    <property type="term" value="F:DNA binding"/>
    <property type="evidence" value="ECO:0007669"/>
    <property type="project" value="InterPro"/>
</dbReference>
<feature type="domain" description="Antitoxin Xre/MbcA/ParS-like toxin-binding" evidence="1">
    <location>
        <begin position="87"/>
        <end position="134"/>
    </location>
</feature>
<reference evidence="3 4" key="1">
    <citation type="submission" date="2020-04" db="EMBL/GenBank/DDBJ databases">
        <title>Genome sequencing of novel species.</title>
        <authorList>
            <person name="Heo J."/>
            <person name="Kim S.-J."/>
            <person name="Kim J.-S."/>
            <person name="Hong S.-B."/>
            <person name="Kwon S.-W."/>
        </authorList>
    </citation>
    <scope>NUCLEOTIDE SEQUENCE [LARGE SCALE GENOMIC DNA]</scope>
    <source>
        <strain evidence="3 4">CJU-R4</strain>
    </source>
</reference>
<evidence type="ECO:0000259" key="2">
    <source>
        <dbReference type="Pfam" id="PF20432"/>
    </source>
</evidence>
<proteinExistence type="predicted"/>
<protein>
    <submittedName>
        <fullName evidence="3">DUF2384 domain-containing protein</fullName>
    </submittedName>
</protein>